<comment type="caution">
    <text evidence="3">The sequence shown here is derived from an EMBL/GenBank/DDBJ whole genome shotgun (WGS) entry which is preliminary data.</text>
</comment>
<dbReference type="RefSeq" id="WP_246085671.1">
    <property type="nucleotide sequence ID" value="NZ_BAAARZ010000037.1"/>
</dbReference>
<keyword evidence="2" id="KW-0472">Membrane</keyword>
<evidence type="ECO:0000256" key="1">
    <source>
        <dbReference type="SAM" id="MobiDB-lite"/>
    </source>
</evidence>
<dbReference type="EMBL" id="BJNG01000005">
    <property type="protein sequence ID" value="GEC18412.1"/>
    <property type="molecule type" value="Genomic_DNA"/>
</dbReference>
<keyword evidence="2" id="KW-1133">Transmembrane helix</keyword>
<accession>A0A4Y3WHH4</accession>
<keyword evidence="4" id="KW-1185">Reference proteome</keyword>
<dbReference type="AlphaFoldDB" id="A0A4Y3WHH4"/>
<keyword evidence="2" id="KW-0812">Transmembrane</keyword>
<evidence type="ECO:0000256" key="2">
    <source>
        <dbReference type="SAM" id="Phobius"/>
    </source>
</evidence>
<dbReference type="Proteomes" id="UP000320338">
    <property type="component" value="Unassembled WGS sequence"/>
</dbReference>
<reference evidence="3 4" key="1">
    <citation type="submission" date="2019-06" db="EMBL/GenBank/DDBJ databases">
        <title>Whole genome shotgun sequence of Pseudonocardia hydrocarbonoxydans NBRC 14498.</title>
        <authorList>
            <person name="Hosoyama A."/>
            <person name="Uohara A."/>
            <person name="Ohji S."/>
            <person name="Ichikawa N."/>
        </authorList>
    </citation>
    <scope>NUCLEOTIDE SEQUENCE [LARGE SCALE GENOMIC DNA]</scope>
    <source>
        <strain evidence="3 4">NBRC 14498</strain>
    </source>
</reference>
<proteinExistence type="predicted"/>
<organism evidence="3 4">
    <name type="scientific">Pseudonocardia hydrocarbonoxydans</name>
    <dbReference type="NCBI Taxonomy" id="76726"/>
    <lineage>
        <taxon>Bacteria</taxon>
        <taxon>Bacillati</taxon>
        <taxon>Actinomycetota</taxon>
        <taxon>Actinomycetes</taxon>
        <taxon>Pseudonocardiales</taxon>
        <taxon>Pseudonocardiaceae</taxon>
        <taxon>Pseudonocardia</taxon>
    </lineage>
</organism>
<name>A0A4Y3WHH4_9PSEU</name>
<feature type="region of interest" description="Disordered" evidence="1">
    <location>
        <begin position="90"/>
        <end position="118"/>
    </location>
</feature>
<sequence length="118" mass="12949">MTVLIVLTVVEIVVLIAGLAFFLWWIGSLLGRVATTLEAGDELVRRIVDDARAIRPGLRHVTGTGGRIAGALPLLYSFAELILRKVSPTPQRPRVATPASGRRRSRIHETVGYLPSRR</sequence>
<evidence type="ECO:0000313" key="4">
    <source>
        <dbReference type="Proteomes" id="UP000320338"/>
    </source>
</evidence>
<gene>
    <name evidence="3" type="ORF">PHY01_06950</name>
</gene>
<protein>
    <submittedName>
        <fullName evidence="3">Uncharacterized protein</fullName>
    </submittedName>
</protein>
<evidence type="ECO:0000313" key="3">
    <source>
        <dbReference type="EMBL" id="GEC18412.1"/>
    </source>
</evidence>
<feature type="transmembrane region" description="Helical" evidence="2">
    <location>
        <begin position="6"/>
        <end position="26"/>
    </location>
</feature>